<evidence type="ECO:0000313" key="1">
    <source>
        <dbReference type="EMBL" id="PWA48239.1"/>
    </source>
</evidence>
<keyword evidence="1" id="KW-0808">Transferase</keyword>
<protein>
    <submittedName>
        <fullName evidence="1">Protein kinase, catalytic domain-containing protein</fullName>
    </submittedName>
</protein>
<dbReference type="EMBL" id="PKPP01009444">
    <property type="protein sequence ID" value="PWA48239.1"/>
    <property type="molecule type" value="Genomic_DNA"/>
</dbReference>
<name>A0A2U1LGV9_ARTAN</name>
<keyword evidence="2" id="KW-1185">Reference proteome</keyword>
<reference evidence="1 2" key="1">
    <citation type="journal article" date="2018" name="Mol. Plant">
        <title>The genome of Artemisia annua provides insight into the evolution of Asteraceae family and artemisinin biosynthesis.</title>
        <authorList>
            <person name="Shen Q."/>
            <person name="Zhang L."/>
            <person name="Liao Z."/>
            <person name="Wang S."/>
            <person name="Yan T."/>
            <person name="Shi P."/>
            <person name="Liu M."/>
            <person name="Fu X."/>
            <person name="Pan Q."/>
            <person name="Wang Y."/>
            <person name="Lv Z."/>
            <person name="Lu X."/>
            <person name="Zhang F."/>
            <person name="Jiang W."/>
            <person name="Ma Y."/>
            <person name="Chen M."/>
            <person name="Hao X."/>
            <person name="Li L."/>
            <person name="Tang Y."/>
            <person name="Lv G."/>
            <person name="Zhou Y."/>
            <person name="Sun X."/>
            <person name="Brodelius P.E."/>
            <person name="Rose J.K.C."/>
            <person name="Tang K."/>
        </authorList>
    </citation>
    <scope>NUCLEOTIDE SEQUENCE [LARGE SCALE GENOMIC DNA]</scope>
    <source>
        <strain evidence="2">cv. Huhao1</strain>
        <tissue evidence="1">Leaf</tissue>
    </source>
</reference>
<accession>A0A2U1LGV9</accession>
<dbReference type="AlphaFoldDB" id="A0A2U1LGV9"/>
<organism evidence="1 2">
    <name type="scientific">Artemisia annua</name>
    <name type="common">Sweet wormwood</name>
    <dbReference type="NCBI Taxonomy" id="35608"/>
    <lineage>
        <taxon>Eukaryota</taxon>
        <taxon>Viridiplantae</taxon>
        <taxon>Streptophyta</taxon>
        <taxon>Embryophyta</taxon>
        <taxon>Tracheophyta</taxon>
        <taxon>Spermatophyta</taxon>
        <taxon>Magnoliopsida</taxon>
        <taxon>eudicotyledons</taxon>
        <taxon>Gunneridae</taxon>
        <taxon>Pentapetalae</taxon>
        <taxon>asterids</taxon>
        <taxon>campanulids</taxon>
        <taxon>Asterales</taxon>
        <taxon>Asteraceae</taxon>
        <taxon>Asteroideae</taxon>
        <taxon>Anthemideae</taxon>
        <taxon>Artemisiinae</taxon>
        <taxon>Artemisia</taxon>
    </lineage>
</organism>
<proteinExistence type="predicted"/>
<gene>
    <name evidence="1" type="ORF">CTI12_AA492360</name>
</gene>
<dbReference type="GO" id="GO:0016301">
    <property type="term" value="F:kinase activity"/>
    <property type="evidence" value="ECO:0007669"/>
    <property type="project" value="UniProtKB-KW"/>
</dbReference>
<keyword evidence="1" id="KW-0418">Kinase</keyword>
<dbReference type="Proteomes" id="UP000245207">
    <property type="component" value="Unassembled WGS sequence"/>
</dbReference>
<sequence>MACGAIAPTTVDKIGANSMFVDKLPEEINEMTIKDDKVEKVASCYSKAIDCSGHFIFQSLLMMQLSLKSAFVIGNGSKNDRRTRNSHRTHHNYYYMREKWPT</sequence>
<evidence type="ECO:0000313" key="2">
    <source>
        <dbReference type="Proteomes" id="UP000245207"/>
    </source>
</evidence>
<comment type="caution">
    <text evidence="1">The sequence shown here is derived from an EMBL/GenBank/DDBJ whole genome shotgun (WGS) entry which is preliminary data.</text>
</comment>